<evidence type="ECO:0000256" key="5">
    <source>
        <dbReference type="ARBA" id="ARBA00061274"/>
    </source>
</evidence>
<evidence type="ECO:0000256" key="2">
    <source>
        <dbReference type="ARBA" id="ARBA00023015"/>
    </source>
</evidence>
<dbReference type="CDD" id="cd07978">
    <property type="entry name" value="HFD_TAF13"/>
    <property type="match status" value="1"/>
</dbReference>
<dbReference type="PANTHER" id="PTHR11380">
    <property type="entry name" value="TRANSCRIPTION INITIATION FACTOR TFIID/SUPT3-RELATED"/>
    <property type="match status" value="1"/>
</dbReference>
<dbReference type="SUPFAM" id="SSF47113">
    <property type="entry name" value="Histone-fold"/>
    <property type="match status" value="1"/>
</dbReference>
<dbReference type="InterPro" id="IPR003195">
    <property type="entry name" value="TFIID_TAF13"/>
</dbReference>
<dbReference type="GO" id="GO:0006366">
    <property type="term" value="P:transcription by RNA polymerase II"/>
    <property type="evidence" value="ECO:0007669"/>
    <property type="project" value="InterPro"/>
</dbReference>
<evidence type="ECO:0000256" key="1">
    <source>
        <dbReference type="ARBA" id="ARBA00004123"/>
    </source>
</evidence>
<dbReference type="InterPro" id="IPR009072">
    <property type="entry name" value="Histone-fold"/>
</dbReference>
<dbReference type="GO" id="GO:0046982">
    <property type="term" value="F:protein heterodimerization activity"/>
    <property type="evidence" value="ECO:0007669"/>
    <property type="project" value="InterPro"/>
</dbReference>
<dbReference type="GO" id="GO:0005634">
    <property type="term" value="C:nucleus"/>
    <property type="evidence" value="ECO:0007669"/>
    <property type="project" value="UniProtKB-SubCell"/>
</dbReference>
<keyword evidence="4" id="KW-0539">Nucleus</keyword>
<dbReference type="EMBL" id="OU963866">
    <property type="protein sequence ID" value="CAH0390999.1"/>
    <property type="molecule type" value="Genomic_DNA"/>
</dbReference>
<dbReference type="Gene3D" id="1.10.20.10">
    <property type="entry name" value="Histone, subunit A"/>
    <property type="match status" value="1"/>
</dbReference>
<dbReference type="GO" id="GO:0003713">
    <property type="term" value="F:transcription coactivator activity"/>
    <property type="evidence" value="ECO:0007669"/>
    <property type="project" value="TreeGrafter"/>
</dbReference>
<evidence type="ECO:0000313" key="7">
    <source>
        <dbReference type="Proteomes" id="UP001152759"/>
    </source>
</evidence>
<reference evidence="6" key="1">
    <citation type="submission" date="2021-12" db="EMBL/GenBank/DDBJ databases">
        <authorList>
            <person name="King R."/>
        </authorList>
    </citation>
    <scope>NUCLEOTIDE SEQUENCE</scope>
</reference>
<keyword evidence="3" id="KW-0804">Transcription</keyword>
<dbReference type="Pfam" id="PF02269">
    <property type="entry name" value="TFIID-18kDa"/>
    <property type="match status" value="1"/>
</dbReference>
<dbReference type="Proteomes" id="UP001152759">
    <property type="component" value="Chromosome 5"/>
</dbReference>
<accession>A0A9P0AH27</accession>
<name>A0A9P0AH27_BEMTA</name>
<evidence type="ECO:0000313" key="6">
    <source>
        <dbReference type="EMBL" id="CAH0390999.1"/>
    </source>
</evidence>
<keyword evidence="2" id="KW-0805">Transcription regulation</keyword>
<sequence length="302" mass="33834">MIAPEMVTNPDDFGAGPSLSFVKDIQLMLWGLGDSHRPSIATAQLIENIVIQQMFSLLSQAQEIAELRESASIGVQDILFLLRKDKIKIQRLMNYLAVKDVHVKHAALDPLNGDSGKPSKRREICLDFLEYLGIEVTSDPPDAIKLERAARADQMALTLSTRAYLDFHLSRRVTFGTSLDLLLELISSQYETDFVVNNLATDIILYLAKETVAQLVDLALLIRMDSQSSSDDPFTRASVLCNHAVNRKNIYGSANQQIEGPPAISPEEIQEVIRRYWSTQTFAFGSFTRNIDARIYEKLLAC</sequence>
<dbReference type="KEGG" id="btab:109039838"/>
<dbReference type="PANTHER" id="PTHR11380:SF16">
    <property type="entry name" value="TRANSCRIPTION INITIATION PROTEIN SPT3 HOMOLOG"/>
    <property type="match status" value="1"/>
</dbReference>
<dbReference type="AlphaFoldDB" id="A0A9P0AH27"/>
<evidence type="ECO:0000256" key="4">
    <source>
        <dbReference type="ARBA" id="ARBA00023242"/>
    </source>
</evidence>
<gene>
    <name evidence="6" type="ORF">BEMITA_LOCUS9662</name>
</gene>
<keyword evidence="7" id="KW-1185">Reference proteome</keyword>
<comment type="similarity">
    <text evidence="5">Belongs to the SPT3 family.</text>
</comment>
<comment type="subcellular location">
    <subcellularLocation>
        <location evidence="1">Nucleus</location>
    </subcellularLocation>
</comment>
<evidence type="ECO:0000256" key="3">
    <source>
        <dbReference type="ARBA" id="ARBA00023163"/>
    </source>
</evidence>
<proteinExistence type="inferred from homology"/>
<organism evidence="6 7">
    <name type="scientific">Bemisia tabaci</name>
    <name type="common">Sweetpotato whitefly</name>
    <name type="synonym">Aleurodes tabaci</name>
    <dbReference type="NCBI Taxonomy" id="7038"/>
    <lineage>
        <taxon>Eukaryota</taxon>
        <taxon>Metazoa</taxon>
        <taxon>Ecdysozoa</taxon>
        <taxon>Arthropoda</taxon>
        <taxon>Hexapoda</taxon>
        <taxon>Insecta</taxon>
        <taxon>Pterygota</taxon>
        <taxon>Neoptera</taxon>
        <taxon>Paraneoptera</taxon>
        <taxon>Hemiptera</taxon>
        <taxon>Sternorrhyncha</taxon>
        <taxon>Aleyrodoidea</taxon>
        <taxon>Aleyrodidae</taxon>
        <taxon>Aleyrodinae</taxon>
        <taxon>Bemisia</taxon>
    </lineage>
</organism>
<protein>
    <submittedName>
        <fullName evidence="6">Uncharacterized protein</fullName>
    </submittedName>
</protein>